<name>A0ABU8N405_9PSEU</name>
<keyword evidence="2" id="KW-1185">Reference proteome</keyword>
<evidence type="ECO:0000313" key="2">
    <source>
        <dbReference type="Proteomes" id="UP001370100"/>
    </source>
</evidence>
<proteinExistence type="predicted"/>
<protein>
    <submittedName>
        <fullName evidence="1">Uncharacterized protein</fullName>
    </submittedName>
</protein>
<sequence>MSLLVPEVGHRYGRWWAFLPAHDRSWRVWVPVDSEADGRDVVEQWRAFRASWDGSLAADCSSCAVSELTCLLGRRPDGDPCCSGCNHHHEECP</sequence>
<reference evidence="1 2" key="1">
    <citation type="submission" date="2024-03" db="EMBL/GenBank/DDBJ databases">
        <title>Actinomycetospora sp. OC33-EN06, a novel actinomycete isolated from wild orchid (Aerides multiflora).</title>
        <authorList>
            <person name="Suriyachadkun C."/>
        </authorList>
    </citation>
    <scope>NUCLEOTIDE SEQUENCE [LARGE SCALE GENOMIC DNA]</scope>
    <source>
        <strain evidence="1 2">OC33-EN06</strain>
    </source>
</reference>
<comment type="caution">
    <text evidence="1">The sequence shown here is derived from an EMBL/GenBank/DDBJ whole genome shotgun (WGS) entry which is preliminary data.</text>
</comment>
<dbReference type="EMBL" id="JBBEGL010000002">
    <property type="protein sequence ID" value="MEJ2886179.1"/>
    <property type="molecule type" value="Genomic_DNA"/>
</dbReference>
<dbReference type="RefSeq" id="WP_337712667.1">
    <property type="nucleotide sequence ID" value="NZ_JBBEGL010000002.1"/>
</dbReference>
<dbReference type="Proteomes" id="UP001370100">
    <property type="component" value="Unassembled WGS sequence"/>
</dbReference>
<accession>A0ABU8N405</accession>
<organism evidence="1 2">
    <name type="scientific">Actinomycetospora aeridis</name>
    <dbReference type="NCBI Taxonomy" id="3129231"/>
    <lineage>
        <taxon>Bacteria</taxon>
        <taxon>Bacillati</taxon>
        <taxon>Actinomycetota</taxon>
        <taxon>Actinomycetes</taxon>
        <taxon>Pseudonocardiales</taxon>
        <taxon>Pseudonocardiaceae</taxon>
        <taxon>Actinomycetospora</taxon>
    </lineage>
</organism>
<evidence type="ECO:0000313" key="1">
    <source>
        <dbReference type="EMBL" id="MEJ2886179.1"/>
    </source>
</evidence>
<gene>
    <name evidence="1" type="ORF">WCD41_06920</name>
</gene>